<name>A0A517YIU3_9BACT</name>
<protein>
    <recommendedName>
        <fullName evidence="1">Methyltransferase type 11 domain-containing protein</fullName>
    </recommendedName>
</protein>
<dbReference type="InterPro" id="IPR029063">
    <property type="entry name" value="SAM-dependent_MTases_sf"/>
</dbReference>
<dbReference type="OrthoDB" id="9787738at2"/>
<dbReference type="RefSeq" id="WP_145095146.1">
    <property type="nucleotide sequence ID" value="NZ_CP036274.1"/>
</dbReference>
<dbReference type="KEGG" id="aagg:ETAA8_52690"/>
<dbReference type="Pfam" id="PF08241">
    <property type="entry name" value="Methyltransf_11"/>
    <property type="match status" value="1"/>
</dbReference>
<dbReference type="EMBL" id="CP036274">
    <property type="protein sequence ID" value="QDU30150.1"/>
    <property type="molecule type" value="Genomic_DNA"/>
</dbReference>
<reference evidence="2 3" key="1">
    <citation type="submission" date="2019-02" db="EMBL/GenBank/DDBJ databases">
        <title>Deep-cultivation of Planctomycetes and their phenomic and genomic characterization uncovers novel biology.</title>
        <authorList>
            <person name="Wiegand S."/>
            <person name="Jogler M."/>
            <person name="Boedeker C."/>
            <person name="Pinto D."/>
            <person name="Vollmers J."/>
            <person name="Rivas-Marin E."/>
            <person name="Kohn T."/>
            <person name="Peeters S.H."/>
            <person name="Heuer A."/>
            <person name="Rast P."/>
            <person name="Oberbeckmann S."/>
            <person name="Bunk B."/>
            <person name="Jeske O."/>
            <person name="Meyerdierks A."/>
            <person name="Storesund J.E."/>
            <person name="Kallscheuer N."/>
            <person name="Luecker S."/>
            <person name="Lage O.M."/>
            <person name="Pohl T."/>
            <person name="Merkel B.J."/>
            <person name="Hornburger P."/>
            <person name="Mueller R.-W."/>
            <person name="Bruemmer F."/>
            <person name="Labrenz M."/>
            <person name="Spormann A.M."/>
            <person name="Op den Camp H."/>
            <person name="Overmann J."/>
            <person name="Amann R."/>
            <person name="Jetten M.S.M."/>
            <person name="Mascher T."/>
            <person name="Medema M.H."/>
            <person name="Devos D.P."/>
            <person name="Kaster A.-K."/>
            <person name="Ovreas L."/>
            <person name="Rohde M."/>
            <person name="Galperin M.Y."/>
            <person name="Jogler C."/>
        </authorList>
    </citation>
    <scope>NUCLEOTIDE SEQUENCE [LARGE SCALE GENOMIC DNA]</scope>
    <source>
        <strain evidence="2 3">ETA_A8</strain>
    </source>
</reference>
<dbReference type="SUPFAM" id="SSF53335">
    <property type="entry name" value="S-adenosyl-L-methionine-dependent methyltransferases"/>
    <property type="match status" value="1"/>
</dbReference>
<dbReference type="PANTHER" id="PTHR42912:SF93">
    <property type="entry name" value="N6-ADENOSINE-METHYLTRANSFERASE TMT1A"/>
    <property type="match status" value="1"/>
</dbReference>
<organism evidence="2 3">
    <name type="scientific">Anatilimnocola aggregata</name>
    <dbReference type="NCBI Taxonomy" id="2528021"/>
    <lineage>
        <taxon>Bacteria</taxon>
        <taxon>Pseudomonadati</taxon>
        <taxon>Planctomycetota</taxon>
        <taxon>Planctomycetia</taxon>
        <taxon>Pirellulales</taxon>
        <taxon>Pirellulaceae</taxon>
        <taxon>Anatilimnocola</taxon>
    </lineage>
</organism>
<keyword evidence="3" id="KW-1185">Reference proteome</keyword>
<dbReference type="PANTHER" id="PTHR42912">
    <property type="entry name" value="METHYLTRANSFERASE"/>
    <property type="match status" value="1"/>
</dbReference>
<evidence type="ECO:0000313" key="3">
    <source>
        <dbReference type="Proteomes" id="UP000315017"/>
    </source>
</evidence>
<feature type="domain" description="Methyltransferase type 11" evidence="1">
    <location>
        <begin position="53"/>
        <end position="148"/>
    </location>
</feature>
<dbReference type="AlphaFoldDB" id="A0A517YIU3"/>
<proteinExistence type="predicted"/>
<dbReference type="Proteomes" id="UP000315017">
    <property type="component" value="Chromosome"/>
</dbReference>
<gene>
    <name evidence="2" type="ORF">ETAA8_52690</name>
</gene>
<accession>A0A517YIU3</accession>
<evidence type="ECO:0000259" key="1">
    <source>
        <dbReference type="Pfam" id="PF08241"/>
    </source>
</evidence>
<dbReference type="CDD" id="cd02440">
    <property type="entry name" value="AdoMet_MTases"/>
    <property type="match status" value="1"/>
</dbReference>
<dbReference type="Gene3D" id="3.40.50.150">
    <property type="entry name" value="Vaccinia Virus protein VP39"/>
    <property type="match status" value="1"/>
</dbReference>
<evidence type="ECO:0000313" key="2">
    <source>
        <dbReference type="EMBL" id="QDU30150.1"/>
    </source>
</evidence>
<dbReference type="InterPro" id="IPR050508">
    <property type="entry name" value="Methyltransf_Superfamily"/>
</dbReference>
<sequence length="261" mass="29631">MTNRRTASTKAFGVEDGYAPYRLRQARYYDLGVDCAQWANEHFAATGRKCELLDIGANDGITRRYVELHPGHEHVNYHGVDLFPEGTSAVYKQEEWQLHQIDLSQGLPCLESEAYDIIVCEQVLEHLHDPGLAMREMVRVLRPGGRLVWGVPIFPHGVHLLRRHVVPVVDKWTNAGPRGHVQAWSKQTFLDLVKEQCPELTVEASRGFRIVSGGLLRPLEYSRWWWQLNRRVGAAVPGLCVEVQVLLQKRAAGEAEVRRAA</sequence>
<dbReference type="GO" id="GO:0008757">
    <property type="term" value="F:S-adenosylmethionine-dependent methyltransferase activity"/>
    <property type="evidence" value="ECO:0007669"/>
    <property type="project" value="InterPro"/>
</dbReference>
<dbReference type="InterPro" id="IPR013216">
    <property type="entry name" value="Methyltransf_11"/>
</dbReference>